<dbReference type="AlphaFoldDB" id="A0A0C3QLJ2"/>
<accession>A0A0C3QLJ2</accession>
<reference evidence="2" key="2">
    <citation type="submission" date="2015-01" db="EMBL/GenBank/DDBJ databases">
        <title>Evolutionary Origins and Diversification of the Mycorrhizal Mutualists.</title>
        <authorList>
            <consortium name="DOE Joint Genome Institute"/>
            <consortium name="Mycorrhizal Genomics Consortium"/>
            <person name="Kohler A."/>
            <person name="Kuo A."/>
            <person name="Nagy L.G."/>
            <person name="Floudas D."/>
            <person name="Copeland A."/>
            <person name="Barry K.W."/>
            <person name="Cichocki N."/>
            <person name="Veneault-Fourrey C."/>
            <person name="LaButti K."/>
            <person name="Lindquist E.A."/>
            <person name="Lipzen A."/>
            <person name="Lundell T."/>
            <person name="Morin E."/>
            <person name="Murat C."/>
            <person name="Riley R."/>
            <person name="Ohm R."/>
            <person name="Sun H."/>
            <person name="Tunlid A."/>
            <person name="Henrissat B."/>
            <person name="Grigoriev I.V."/>
            <person name="Hibbett D.S."/>
            <person name="Martin F."/>
        </authorList>
    </citation>
    <scope>NUCLEOTIDE SEQUENCE [LARGE SCALE GENOMIC DNA]</scope>
    <source>
        <strain evidence="2">MUT 4182</strain>
    </source>
</reference>
<name>A0A0C3QLJ2_9AGAM</name>
<gene>
    <name evidence="1" type="ORF">M407DRAFT_181086</name>
</gene>
<reference evidence="1 2" key="1">
    <citation type="submission" date="2014-04" db="EMBL/GenBank/DDBJ databases">
        <authorList>
            <consortium name="DOE Joint Genome Institute"/>
            <person name="Kuo A."/>
            <person name="Girlanda M."/>
            <person name="Perotto S."/>
            <person name="Kohler A."/>
            <person name="Nagy L.G."/>
            <person name="Floudas D."/>
            <person name="Copeland A."/>
            <person name="Barry K.W."/>
            <person name="Cichocki N."/>
            <person name="Veneault-Fourrey C."/>
            <person name="LaButti K."/>
            <person name="Lindquist E.A."/>
            <person name="Lipzen A."/>
            <person name="Lundell T."/>
            <person name="Morin E."/>
            <person name="Murat C."/>
            <person name="Sun H."/>
            <person name="Tunlid A."/>
            <person name="Henrissat B."/>
            <person name="Grigoriev I.V."/>
            <person name="Hibbett D.S."/>
            <person name="Martin F."/>
            <person name="Nordberg H.P."/>
            <person name="Cantor M.N."/>
            <person name="Hua S.X."/>
        </authorList>
    </citation>
    <scope>NUCLEOTIDE SEQUENCE [LARGE SCALE GENOMIC DNA]</scope>
    <source>
        <strain evidence="1 2">MUT 4182</strain>
    </source>
</reference>
<protein>
    <submittedName>
        <fullName evidence="1">Uncharacterized protein</fullName>
    </submittedName>
</protein>
<dbReference type="EMBL" id="KN822994">
    <property type="protein sequence ID" value="KIO28476.1"/>
    <property type="molecule type" value="Genomic_DNA"/>
</dbReference>
<organism evidence="1 2">
    <name type="scientific">Tulasnella calospora MUT 4182</name>
    <dbReference type="NCBI Taxonomy" id="1051891"/>
    <lineage>
        <taxon>Eukaryota</taxon>
        <taxon>Fungi</taxon>
        <taxon>Dikarya</taxon>
        <taxon>Basidiomycota</taxon>
        <taxon>Agaricomycotina</taxon>
        <taxon>Agaricomycetes</taxon>
        <taxon>Cantharellales</taxon>
        <taxon>Tulasnellaceae</taxon>
        <taxon>Tulasnella</taxon>
    </lineage>
</organism>
<proteinExistence type="predicted"/>
<keyword evidence="2" id="KW-1185">Reference proteome</keyword>
<evidence type="ECO:0000313" key="1">
    <source>
        <dbReference type="EMBL" id="KIO28476.1"/>
    </source>
</evidence>
<dbReference type="HOGENOM" id="CLU_2943559_0_0_1"/>
<sequence>MLIFHQASVIPSPPVPLMPPVSSNAATVVPLDVAGLRYLAFVAAFSLQLDVLQPSPCEPN</sequence>
<evidence type="ECO:0000313" key="2">
    <source>
        <dbReference type="Proteomes" id="UP000054248"/>
    </source>
</evidence>
<dbReference type="Proteomes" id="UP000054248">
    <property type="component" value="Unassembled WGS sequence"/>
</dbReference>